<reference evidence="3 4" key="1">
    <citation type="submission" date="2017-05" db="EMBL/GenBank/DDBJ databases">
        <title>Complete and WGS of Bordetella genogroups.</title>
        <authorList>
            <person name="Spilker T."/>
            <person name="LiPuma J."/>
        </authorList>
    </citation>
    <scope>NUCLEOTIDE SEQUENCE [LARGE SCALE GENOMIC DNA]</scope>
    <source>
        <strain evidence="3 4">AU17610</strain>
    </source>
</reference>
<sequence length="156" mass="16014">MGDSRQPPWRAPTRRPPRFRARVPPRALLPVAARAASATAALAAARAVEPTAAHANAHALEPTAAHATAHAAAHAAAHAVAHACLPLATPGGALAPPSASLLPGRLRYIKSWHDISSPCEFSAPIPLHNVHAGAASCLSKAGRCSQIDDDLLSQLS</sequence>
<evidence type="ECO:0000256" key="2">
    <source>
        <dbReference type="SAM" id="SignalP"/>
    </source>
</evidence>
<comment type="caution">
    <text evidence="3">The sequence shown here is derived from an EMBL/GenBank/DDBJ whole genome shotgun (WGS) entry which is preliminary data.</text>
</comment>
<dbReference type="Proteomes" id="UP000217005">
    <property type="component" value="Unassembled WGS sequence"/>
</dbReference>
<evidence type="ECO:0000313" key="4">
    <source>
        <dbReference type="Proteomes" id="UP000217005"/>
    </source>
</evidence>
<feature type="region of interest" description="Disordered" evidence="1">
    <location>
        <begin position="1"/>
        <end position="22"/>
    </location>
</feature>
<proteinExistence type="predicted"/>
<name>A0A261SEV6_9BORD</name>
<dbReference type="AlphaFoldDB" id="A0A261SEV6"/>
<feature type="compositionally biased region" description="Basic residues" evidence="1">
    <location>
        <begin position="12"/>
        <end position="22"/>
    </location>
</feature>
<dbReference type="EMBL" id="NEVL01000003">
    <property type="protein sequence ID" value="OZI35340.1"/>
    <property type="molecule type" value="Genomic_DNA"/>
</dbReference>
<organism evidence="3 4">
    <name type="scientific">Bordetella genomosp. 1</name>
    <dbReference type="NCBI Taxonomy" id="1395607"/>
    <lineage>
        <taxon>Bacteria</taxon>
        <taxon>Pseudomonadati</taxon>
        <taxon>Pseudomonadota</taxon>
        <taxon>Betaproteobacteria</taxon>
        <taxon>Burkholderiales</taxon>
        <taxon>Alcaligenaceae</taxon>
        <taxon>Bordetella</taxon>
    </lineage>
</organism>
<gene>
    <name evidence="3" type="ORF">CEG14_09585</name>
</gene>
<evidence type="ECO:0000256" key="1">
    <source>
        <dbReference type="SAM" id="MobiDB-lite"/>
    </source>
</evidence>
<protein>
    <submittedName>
        <fullName evidence="3">Uncharacterized protein</fullName>
    </submittedName>
</protein>
<keyword evidence="2" id="KW-0732">Signal</keyword>
<feature type="chain" id="PRO_5012198835" evidence="2">
    <location>
        <begin position="44"/>
        <end position="156"/>
    </location>
</feature>
<evidence type="ECO:0000313" key="3">
    <source>
        <dbReference type="EMBL" id="OZI35340.1"/>
    </source>
</evidence>
<feature type="signal peptide" evidence="2">
    <location>
        <begin position="1"/>
        <end position="43"/>
    </location>
</feature>
<accession>A0A261SEV6</accession>